<dbReference type="AlphaFoldDB" id="A0A966HM59"/>
<evidence type="ECO:0000256" key="1">
    <source>
        <dbReference type="ARBA" id="ARBA00023125"/>
    </source>
</evidence>
<dbReference type="InterPro" id="IPR036390">
    <property type="entry name" value="WH_DNA-bd_sf"/>
</dbReference>
<name>A0A966HM59_9PROT</name>
<protein>
    <submittedName>
        <fullName evidence="2">Rrf2 family transcriptional regulator</fullName>
    </submittedName>
</protein>
<dbReference type="NCBIfam" id="TIGR00738">
    <property type="entry name" value="rrf2_super"/>
    <property type="match status" value="1"/>
</dbReference>
<comment type="caution">
    <text evidence="2">The sequence shown here is derived from an EMBL/GenBank/DDBJ whole genome shotgun (WGS) entry which is preliminary data.</text>
</comment>
<dbReference type="InterPro" id="IPR000944">
    <property type="entry name" value="Tscrpt_reg_Rrf2"/>
</dbReference>
<proteinExistence type="predicted"/>
<dbReference type="EMBL" id="RGMI01000213">
    <property type="protein sequence ID" value="NCU50880.1"/>
    <property type="molecule type" value="Genomic_DNA"/>
</dbReference>
<feature type="non-terminal residue" evidence="2">
    <location>
        <position position="78"/>
    </location>
</feature>
<keyword evidence="1" id="KW-0238">DNA-binding</keyword>
<dbReference type="GO" id="GO:0003700">
    <property type="term" value="F:DNA-binding transcription factor activity"/>
    <property type="evidence" value="ECO:0007669"/>
    <property type="project" value="TreeGrafter"/>
</dbReference>
<dbReference type="PANTHER" id="PTHR33221:SF5">
    <property type="entry name" value="HTH-TYPE TRANSCRIPTIONAL REGULATOR ISCR"/>
    <property type="match status" value="1"/>
</dbReference>
<dbReference type="Pfam" id="PF02082">
    <property type="entry name" value="Rrf2"/>
    <property type="match status" value="1"/>
</dbReference>
<reference evidence="2" key="1">
    <citation type="submission" date="2018-10" db="EMBL/GenBank/DDBJ databases">
        <title>Iterative Subtractive Binning of Freshwater Chronoseries Metagenomes Recovers Nearly Complete Genomes from over Four Hundred Novel Species.</title>
        <authorList>
            <person name="Rodriguez-R L.M."/>
            <person name="Tsementzi D."/>
            <person name="Luo C."/>
            <person name="Konstantinidis K.T."/>
        </authorList>
    </citation>
    <scope>NUCLEOTIDE SEQUENCE</scope>
    <source>
        <strain evidence="2">WB8_1A_003</strain>
    </source>
</reference>
<dbReference type="InterPro" id="IPR036388">
    <property type="entry name" value="WH-like_DNA-bd_sf"/>
</dbReference>
<evidence type="ECO:0000313" key="2">
    <source>
        <dbReference type="EMBL" id="NCU50880.1"/>
    </source>
</evidence>
<dbReference type="PROSITE" id="PS51197">
    <property type="entry name" value="HTH_RRF2_2"/>
    <property type="match status" value="1"/>
</dbReference>
<dbReference type="Gene3D" id="1.10.10.10">
    <property type="entry name" value="Winged helix-like DNA-binding domain superfamily/Winged helix DNA-binding domain"/>
    <property type="match status" value="1"/>
</dbReference>
<dbReference type="SUPFAM" id="SSF46785">
    <property type="entry name" value="Winged helix' DNA-binding domain"/>
    <property type="match status" value="1"/>
</dbReference>
<sequence length="78" mass="8735">MKLTAKGRYAVMAMADLATFNKQQKPVSLNDISIRQGISLSFLEQLFLKLKKKDLVTSVRGNLGGYKLSRDPSKIYLS</sequence>
<organism evidence="2 3">
    <name type="scientific">Candidatus Fonsibacter lacus</name>
    <dbReference type="NCBI Taxonomy" id="2576439"/>
    <lineage>
        <taxon>Bacteria</taxon>
        <taxon>Pseudomonadati</taxon>
        <taxon>Pseudomonadota</taxon>
        <taxon>Alphaproteobacteria</taxon>
        <taxon>Candidatus Pelagibacterales</taxon>
        <taxon>Candidatus Pelagibacterales incertae sedis</taxon>
        <taxon>Candidatus Fonsibacter</taxon>
    </lineage>
</organism>
<accession>A0A966HM59</accession>
<evidence type="ECO:0000313" key="3">
    <source>
        <dbReference type="Proteomes" id="UP000699985"/>
    </source>
</evidence>
<dbReference type="GO" id="GO:0005829">
    <property type="term" value="C:cytosol"/>
    <property type="evidence" value="ECO:0007669"/>
    <property type="project" value="TreeGrafter"/>
</dbReference>
<dbReference type="GO" id="GO:0003677">
    <property type="term" value="F:DNA binding"/>
    <property type="evidence" value="ECO:0007669"/>
    <property type="project" value="UniProtKB-KW"/>
</dbReference>
<dbReference type="Proteomes" id="UP000699985">
    <property type="component" value="Unassembled WGS sequence"/>
</dbReference>
<dbReference type="PANTHER" id="PTHR33221">
    <property type="entry name" value="WINGED HELIX-TURN-HELIX TRANSCRIPTIONAL REGULATOR, RRF2 FAMILY"/>
    <property type="match status" value="1"/>
</dbReference>
<gene>
    <name evidence="2" type="ORF">EBX29_03830</name>
</gene>